<name>A0A2T1A222_9ACTN</name>
<dbReference type="InterPro" id="IPR011701">
    <property type="entry name" value="MFS"/>
</dbReference>
<feature type="transmembrane region" description="Helical" evidence="6">
    <location>
        <begin position="113"/>
        <end position="137"/>
    </location>
</feature>
<dbReference type="Gene3D" id="1.20.1250.20">
    <property type="entry name" value="MFS general substrate transporter like domains"/>
    <property type="match status" value="1"/>
</dbReference>
<keyword evidence="5 6" id="KW-0472">Membrane</keyword>
<evidence type="ECO:0000256" key="4">
    <source>
        <dbReference type="ARBA" id="ARBA00022989"/>
    </source>
</evidence>
<feature type="transmembrane region" description="Helical" evidence="6">
    <location>
        <begin position="309"/>
        <end position="326"/>
    </location>
</feature>
<feature type="transmembrane region" description="Helical" evidence="6">
    <location>
        <begin position="55"/>
        <end position="77"/>
    </location>
</feature>
<keyword evidence="2" id="KW-1003">Cell membrane</keyword>
<comment type="subcellular location">
    <subcellularLocation>
        <location evidence="1">Cell membrane</location>
        <topology evidence="1">Multi-pass membrane protein</topology>
    </subcellularLocation>
</comment>
<feature type="transmembrane region" description="Helical" evidence="6">
    <location>
        <begin position="283"/>
        <end position="302"/>
    </location>
</feature>
<evidence type="ECO:0000256" key="2">
    <source>
        <dbReference type="ARBA" id="ARBA00022475"/>
    </source>
</evidence>
<feature type="transmembrane region" description="Helical" evidence="6">
    <location>
        <begin position="89"/>
        <end position="107"/>
    </location>
</feature>
<feature type="transmembrane region" description="Helical" evidence="6">
    <location>
        <begin position="177"/>
        <end position="197"/>
    </location>
</feature>
<protein>
    <submittedName>
        <fullName evidence="7">MFS transporter</fullName>
    </submittedName>
</protein>
<comment type="caution">
    <text evidence="7">The sequence shown here is derived from an EMBL/GenBank/DDBJ whole genome shotgun (WGS) entry which is preliminary data.</text>
</comment>
<evidence type="ECO:0000313" key="8">
    <source>
        <dbReference type="Proteomes" id="UP000237752"/>
    </source>
</evidence>
<dbReference type="SUPFAM" id="SSF103473">
    <property type="entry name" value="MFS general substrate transporter"/>
    <property type="match status" value="1"/>
</dbReference>
<feature type="transmembrane region" description="Helical" evidence="6">
    <location>
        <begin position="332"/>
        <end position="351"/>
    </location>
</feature>
<feature type="transmembrane region" description="Helical" evidence="6">
    <location>
        <begin position="241"/>
        <end position="263"/>
    </location>
</feature>
<keyword evidence="8" id="KW-1185">Reference proteome</keyword>
<dbReference type="GO" id="GO:0022857">
    <property type="term" value="F:transmembrane transporter activity"/>
    <property type="evidence" value="ECO:0007669"/>
    <property type="project" value="InterPro"/>
</dbReference>
<dbReference type="PANTHER" id="PTHR23513">
    <property type="entry name" value="INTEGRAL MEMBRANE EFFLUX PROTEIN-RELATED"/>
    <property type="match status" value="1"/>
</dbReference>
<feature type="transmembrane region" description="Helical" evidence="6">
    <location>
        <begin position="398"/>
        <end position="418"/>
    </location>
</feature>
<dbReference type="InterPro" id="IPR036259">
    <property type="entry name" value="MFS_trans_sf"/>
</dbReference>
<organism evidence="7 8">
    <name type="scientific">Antricoccus suffuscus</name>
    <dbReference type="NCBI Taxonomy" id="1629062"/>
    <lineage>
        <taxon>Bacteria</taxon>
        <taxon>Bacillati</taxon>
        <taxon>Actinomycetota</taxon>
        <taxon>Actinomycetes</taxon>
        <taxon>Geodermatophilales</taxon>
        <taxon>Antricoccaceae</taxon>
        <taxon>Antricoccus</taxon>
    </lineage>
</organism>
<evidence type="ECO:0000313" key="7">
    <source>
        <dbReference type="EMBL" id="PRZ42660.1"/>
    </source>
</evidence>
<gene>
    <name evidence="7" type="ORF">CLV47_1044</name>
</gene>
<dbReference type="Proteomes" id="UP000237752">
    <property type="component" value="Unassembled WGS sequence"/>
</dbReference>
<accession>A0A2T1A222</accession>
<dbReference type="CDD" id="cd06173">
    <property type="entry name" value="MFS_MefA_like"/>
    <property type="match status" value="1"/>
</dbReference>
<dbReference type="Pfam" id="PF07690">
    <property type="entry name" value="MFS_1"/>
    <property type="match status" value="1"/>
</dbReference>
<feature type="transmembrane region" description="Helical" evidence="6">
    <location>
        <begin position="371"/>
        <end position="392"/>
    </location>
</feature>
<dbReference type="PANTHER" id="PTHR23513:SF17">
    <property type="entry name" value="MEMBRANE PROTEIN"/>
    <property type="match status" value="1"/>
</dbReference>
<dbReference type="EMBL" id="PVUE01000004">
    <property type="protein sequence ID" value="PRZ42660.1"/>
    <property type="molecule type" value="Genomic_DNA"/>
</dbReference>
<feature type="transmembrane region" description="Helical" evidence="6">
    <location>
        <begin position="149"/>
        <end position="171"/>
    </location>
</feature>
<evidence type="ECO:0000256" key="5">
    <source>
        <dbReference type="ARBA" id="ARBA00023136"/>
    </source>
</evidence>
<keyword evidence="3 6" id="KW-0812">Transmembrane</keyword>
<reference evidence="7 8" key="1">
    <citation type="submission" date="2018-03" db="EMBL/GenBank/DDBJ databases">
        <title>Genomic Encyclopedia of Archaeal and Bacterial Type Strains, Phase II (KMG-II): from individual species to whole genera.</title>
        <authorList>
            <person name="Goeker M."/>
        </authorList>
    </citation>
    <scope>NUCLEOTIDE SEQUENCE [LARGE SCALE GENOMIC DNA]</scope>
    <source>
        <strain evidence="7 8">DSM 100065</strain>
    </source>
</reference>
<feature type="transmembrane region" description="Helical" evidence="6">
    <location>
        <begin position="20"/>
        <end position="43"/>
    </location>
</feature>
<evidence type="ECO:0000256" key="3">
    <source>
        <dbReference type="ARBA" id="ARBA00022692"/>
    </source>
</evidence>
<proteinExistence type="predicted"/>
<sequence length="425" mass="45009">MRGSHALKKMFKERDFRRIYFARLLAQFADGMFQASLAGSVFFNPQHASTPADLAAGFAVLLLPYSLIGPFVGVFLDRLSRRNLMVASNITRGVLGLCVAATIWFGAQQMSLYVLALLALSLSRFFLSALSACLPYVVERRVLVSANAFTTTSGTVTTIIGGGAAIAILFFTGKDDHGYAITCVAATIGSFLAAAVMSRFGKDTLGPSAQDRANRSGFLHVVRGMAQGVAHLRERPACAGAMIAVAMHRFVFGAMTVGILLLFKWHVHASGLLRNDLGGVAQALALGGLGAGLAALVTPAITRDIGKSAWVALTIGVGGTISMLLLLPANGWLVLIAGFVMGFAGQGAKVCSDTIIQESVLSSYRGRVFTVYDTLFNAAFVIGIVIAAFTLPHDGRSFGFYTGCAVLYVITGAVYRYVSKKNKHG</sequence>
<dbReference type="GO" id="GO:0005886">
    <property type="term" value="C:plasma membrane"/>
    <property type="evidence" value="ECO:0007669"/>
    <property type="project" value="UniProtKB-SubCell"/>
</dbReference>
<evidence type="ECO:0000256" key="1">
    <source>
        <dbReference type="ARBA" id="ARBA00004651"/>
    </source>
</evidence>
<dbReference type="AlphaFoldDB" id="A0A2T1A222"/>
<evidence type="ECO:0000256" key="6">
    <source>
        <dbReference type="SAM" id="Phobius"/>
    </source>
</evidence>
<keyword evidence="4 6" id="KW-1133">Transmembrane helix</keyword>